<dbReference type="GO" id="GO:0005459">
    <property type="term" value="F:UDP-galactose transmembrane transporter activity"/>
    <property type="evidence" value="ECO:0007669"/>
    <property type="project" value="TreeGrafter"/>
</dbReference>
<evidence type="ECO:0000256" key="1">
    <source>
        <dbReference type="ARBA" id="ARBA00004477"/>
    </source>
</evidence>
<evidence type="ECO:0000256" key="3">
    <source>
        <dbReference type="ARBA" id="ARBA00022448"/>
    </source>
</evidence>
<dbReference type="PANTHER" id="PTHR10778">
    <property type="entry name" value="SOLUTE CARRIER FAMILY 35 MEMBER B"/>
    <property type="match status" value="1"/>
</dbReference>
<evidence type="ECO:0000256" key="2">
    <source>
        <dbReference type="ARBA" id="ARBA00010694"/>
    </source>
</evidence>
<feature type="transmembrane region" description="Helical" evidence="10">
    <location>
        <begin position="235"/>
        <end position="253"/>
    </location>
</feature>
<protein>
    <recommendedName>
        <fullName evidence="9">UDP-galactose transporter homolog 1</fullName>
    </recommendedName>
</protein>
<dbReference type="OrthoDB" id="1601at2759"/>
<feature type="transmembrane region" description="Helical" evidence="10">
    <location>
        <begin position="311"/>
        <end position="331"/>
    </location>
</feature>
<feature type="transmembrane region" description="Helical" evidence="10">
    <location>
        <begin position="273"/>
        <end position="291"/>
    </location>
</feature>
<dbReference type="PANTHER" id="PTHR10778:SF10">
    <property type="entry name" value="SOLUTE CARRIER FAMILY 35 MEMBER B1"/>
    <property type="match status" value="1"/>
</dbReference>
<name>A0A8H7Q1R2_9FUNG</name>
<evidence type="ECO:0000256" key="9">
    <source>
        <dbReference type="ARBA" id="ARBA00041103"/>
    </source>
</evidence>
<gene>
    <name evidence="11" type="ORF">INT44_009337</name>
</gene>
<keyword evidence="3" id="KW-0813">Transport</keyword>
<dbReference type="EMBL" id="JAEPRA010000006">
    <property type="protein sequence ID" value="KAG2184322.1"/>
    <property type="molecule type" value="Genomic_DNA"/>
</dbReference>
<feature type="transmembrane region" description="Helical" evidence="10">
    <location>
        <begin position="366"/>
        <end position="385"/>
    </location>
</feature>
<evidence type="ECO:0000313" key="11">
    <source>
        <dbReference type="EMBL" id="KAG2184322.1"/>
    </source>
</evidence>
<keyword evidence="6" id="KW-0256">Endoplasmic reticulum</keyword>
<dbReference type="Pfam" id="PF08449">
    <property type="entry name" value="UAA"/>
    <property type="match status" value="1"/>
</dbReference>
<dbReference type="SUPFAM" id="SSF103481">
    <property type="entry name" value="Multidrug resistance efflux transporter EmrE"/>
    <property type="match status" value="2"/>
</dbReference>
<evidence type="ECO:0000256" key="5">
    <source>
        <dbReference type="ARBA" id="ARBA00022692"/>
    </source>
</evidence>
<feature type="transmembrane region" description="Helical" evidence="10">
    <location>
        <begin position="71"/>
        <end position="92"/>
    </location>
</feature>
<comment type="similarity">
    <text evidence="2">Belongs to the nucleotide-sugar transporter family. SLC35B subfamily.</text>
</comment>
<dbReference type="AlphaFoldDB" id="A0A8H7Q1R2"/>
<feature type="transmembrane region" description="Helical" evidence="10">
    <location>
        <begin position="152"/>
        <end position="170"/>
    </location>
</feature>
<feature type="non-terminal residue" evidence="11">
    <location>
        <position position="438"/>
    </location>
</feature>
<keyword evidence="4" id="KW-0762">Sugar transport</keyword>
<sequence>FKERGVFFSFSRQRTWKFESGEGAEHFIYNSYPARWQVFSKYQPISDCHLTNLALPFVVGWTLTYLLSTNLMLQFTLCVLGIYACFLTWGVVQERVSTTPYGSAEAPNKFKYFVFLNLVQSITAAIVAFCYLKISGKQTNFRTSPNSLLFKYVQVGFLSCIGSPFGYAALKHIDYPTMILGKSCKLVPVMLMNVVLYRRKFPLHQYVCVGMITAGVSMFMLYHPVAENKKGAAANSLWGLFLLTMNLVVDGVINATQDQVFHSYKGLASGQHMMFYMNAIASLISGCYLILNPYNDEFWRALDFCTTHPAVIRDIALFGLCGAIGQCFIFYSLERYGSLRLVTVTVTRKLFTMLLSVVWFKHELTTGQWAGVALVFISIGLEAYIKKNKSSAKPNANQPHKSKPSNNTIAHNGLSALNSQTLRGGHYNYPMSSVDKSA</sequence>
<proteinExistence type="inferred from homology"/>
<evidence type="ECO:0000256" key="4">
    <source>
        <dbReference type="ARBA" id="ARBA00022597"/>
    </source>
</evidence>
<keyword evidence="8 10" id="KW-0472">Membrane</keyword>
<keyword evidence="12" id="KW-1185">Reference proteome</keyword>
<keyword evidence="5 10" id="KW-0812">Transmembrane</keyword>
<feature type="transmembrane region" description="Helical" evidence="10">
    <location>
        <begin position="203"/>
        <end position="223"/>
    </location>
</feature>
<dbReference type="InterPro" id="IPR037185">
    <property type="entry name" value="EmrE-like"/>
</dbReference>
<dbReference type="GO" id="GO:0005460">
    <property type="term" value="F:UDP-glucose transmembrane transporter activity"/>
    <property type="evidence" value="ECO:0007669"/>
    <property type="project" value="TreeGrafter"/>
</dbReference>
<reference evidence="11" key="1">
    <citation type="submission" date="2020-12" db="EMBL/GenBank/DDBJ databases">
        <title>Metabolic potential, ecology and presence of endohyphal bacteria is reflected in genomic diversity of Mucoromycotina.</title>
        <authorList>
            <person name="Muszewska A."/>
            <person name="Okrasinska A."/>
            <person name="Steczkiewicz K."/>
            <person name="Drgas O."/>
            <person name="Orlowska M."/>
            <person name="Perlinska-Lenart U."/>
            <person name="Aleksandrzak-Piekarczyk T."/>
            <person name="Szatraj K."/>
            <person name="Zielenkiewicz U."/>
            <person name="Pilsyk S."/>
            <person name="Malc E."/>
            <person name="Mieczkowski P."/>
            <person name="Kruszewska J.S."/>
            <person name="Biernat P."/>
            <person name="Pawlowska J."/>
        </authorList>
    </citation>
    <scope>NUCLEOTIDE SEQUENCE</scope>
    <source>
        <strain evidence="11">WA0000051536</strain>
    </source>
</reference>
<dbReference type="Proteomes" id="UP000612746">
    <property type="component" value="Unassembled WGS sequence"/>
</dbReference>
<organism evidence="11 12">
    <name type="scientific">Umbelopsis vinacea</name>
    <dbReference type="NCBI Taxonomy" id="44442"/>
    <lineage>
        <taxon>Eukaryota</taxon>
        <taxon>Fungi</taxon>
        <taxon>Fungi incertae sedis</taxon>
        <taxon>Mucoromycota</taxon>
        <taxon>Mucoromycotina</taxon>
        <taxon>Umbelopsidomycetes</taxon>
        <taxon>Umbelopsidales</taxon>
        <taxon>Umbelopsidaceae</taxon>
        <taxon>Umbelopsis</taxon>
    </lineage>
</organism>
<evidence type="ECO:0000313" key="12">
    <source>
        <dbReference type="Proteomes" id="UP000612746"/>
    </source>
</evidence>
<accession>A0A8H7Q1R2</accession>
<evidence type="ECO:0000256" key="6">
    <source>
        <dbReference type="ARBA" id="ARBA00022824"/>
    </source>
</evidence>
<keyword evidence="7 10" id="KW-1133">Transmembrane helix</keyword>
<evidence type="ECO:0000256" key="8">
    <source>
        <dbReference type="ARBA" id="ARBA00023136"/>
    </source>
</evidence>
<comment type="caution">
    <text evidence="11">The sequence shown here is derived from an EMBL/GenBank/DDBJ whole genome shotgun (WGS) entry which is preliminary data.</text>
</comment>
<evidence type="ECO:0000256" key="10">
    <source>
        <dbReference type="SAM" id="Phobius"/>
    </source>
</evidence>
<comment type="subcellular location">
    <subcellularLocation>
        <location evidence="1">Endoplasmic reticulum membrane</location>
        <topology evidence="1">Multi-pass membrane protein</topology>
    </subcellularLocation>
</comment>
<dbReference type="GO" id="GO:0000139">
    <property type="term" value="C:Golgi membrane"/>
    <property type="evidence" value="ECO:0007669"/>
    <property type="project" value="TreeGrafter"/>
</dbReference>
<feature type="transmembrane region" description="Helical" evidence="10">
    <location>
        <begin position="112"/>
        <end position="132"/>
    </location>
</feature>
<evidence type="ECO:0000256" key="7">
    <source>
        <dbReference type="ARBA" id="ARBA00022989"/>
    </source>
</evidence>
<dbReference type="InterPro" id="IPR013657">
    <property type="entry name" value="SCL35B1-4/HUT1"/>
</dbReference>
<dbReference type="GO" id="GO:0005789">
    <property type="term" value="C:endoplasmic reticulum membrane"/>
    <property type="evidence" value="ECO:0007669"/>
    <property type="project" value="UniProtKB-SubCell"/>
</dbReference>